<dbReference type="EC" id="5.6.2.1" evidence="3"/>
<dbReference type="InterPro" id="IPR000380">
    <property type="entry name" value="Topo_IA"/>
</dbReference>
<organism evidence="19 20">
    <name type="scientific">Actinobacillus pleuropneumoniae serovar 6 str. Femo</name>
    <dbReference type="NCBI Taxonomy" id="754256"/>
    <lineage>
        <taxon>Bacteria</taxon>
        <taxon>Pseudomonadati</taxon>
        <taxon>Pseudomonadota</taxon>
        <taxon>Gammaproteobacteria</taxon>
        <taxon>Pasteurellales</taxon>
        <taxon>Pasteurellaceae</taxon>
        <taxon>Actinobacillus</taxon>
    </lineage>
</organism>
<dbReference type="GO" id="GO:0006265">
    <property type="term" value="P:DNA topological change"/>
    <property type="evidence" value="ECO:0007669"/>
    <property type="project" value="InterPro"/>
</dbReference>
<dbReference type="GO" id="GO:0008270">
    <property type="term" value="F:zinc ion binding"/>
    <property type="evidence" value="ECO:0007669"/>
    <property type="project" value="UniProtKB-KW"/>
</dbReference>
<feature type="region of interest" description="Disordered" evidence="16">
    <location>
        <begin position="647"/>
        <end position="668"/>
    </location>
</feature>
<evidence type="ECO:0000256" key="4">
    <source>
        <dbReference type="ARBA" id="ARBA00022723"/>
    </source>
</evidence>
<dbReference type="Proteomes" id="UP000005341">
    <property type="component" value="Unassembled WGS sequence"/>
</dbReference>
<gene>
    <name evidence="19" type="ORF">appser6_9220</name>
</gene>
<dbReference type="Gene3D" id="3.30.65.10">
    <property type="entry name" value="Bacterial Topoisomerase I, domain 1"/>
    <property type="match status" value="1"/>
</dbReference>
<dbReference type="Gene3D" id="2.70.20.10">
    <property type="entry name" value="Topoisomerase I, domain 3"/>
    <property type="match status" value="1"/>
</dbReference>
<keyword evidence="4" id="KW-0479">Metal-binding</keyword>
<dbReference type="GO" id="GO:0006281">
    <property type="term" value="P:DNA repair"/>
    <property type="evidence" value="ECO:0007669"/>
    <property type="project" value="TreeGrafter"/>
</dbReference>
<sequence>MKLFLCEKPSQGNDIAKVLGATTRGDGCLFTADKQICVTWGIGHLVEQFQPEEYDPSFKRWSFETLPIIPGEWKLSPKKETKKQYNIVMALIKKASSIVISTDADREGEMIARELLDIAKFNGQVLRLWLSALDDTSIRKALSVLKSGKETEPLYYAGIGRSRSDWLIGMNFSRLFTLLAQQQGYQGPPLSVGRVQSPTLAMVVNRDREIANFIPKSHFALIIQLQTQQNQSFLAKYIVPENYLDTDGLCLNGQFIQQISADIQRLQAATVTSVETKRDKNAAPLLFALSDLQSECNRLFGMGAQQVLDIAQSLYEKHKATTYPRTDCGYLPESQFTEVPRVLSSIVKANPNWQKIVPLLNLSQKSRAWNDKKITAHHGIIPTMSTVNLNAMNESELKVYDLICRRYLAQFLPFFEVDKTVIHLQSGQHLLLAKGNHVITAGWKVLFGNTDESEYDNDNQGLPALSTNQVCQIISSEVKALKTTPPSHYTEGTLLSAMKNAARFVTDERLKQRLRETEGLGTEATRAGLIQGLIDKGFLKKKGKQILATEQANALIDSLPDLLKNPGLTALWEQALNQIAEGSMTLLDFMKKQEDFIRMLMNNCLKQGINLGKIEIRKCPLCGKPMRKIQHTKGTFWGCSGYPECQHKEPDKKSATSSKSKKSSSVNVTEQIANLRSLIK</sequence>
<dbReference type="Gene3D" id="1.10.290.10">
    <property type="entry name" value="Topoisomerase I, domain 4"/>
    <property type="match status" value="1"/>
</dbReference>
<evidence type="ECO:0000256" key="13">
    <source>
        <dbReference type="ARBA" id="ARBA00031985"/>
    </source>
</evidence>
<dbReference type="InterPro" id="IPR013497">
    <property type="entry name" value="Topo_IA_cen"/>
</dbReference>
<evidence type="ECO:0000256" key="10">
    <source>
        <dbReference type="ARBA" id="ARBA00023125"/>
    </source>
</evidence>
<name>A0A828PSD5_ACTPL</name>
<dbReference type="GO" id="GO:0003677">
    <property type="term" value="F:DNA binding"/>
    <property type="evidence" value="ECO:0007669"/>
    <property type="project" value="UniProtKB-KW"/>
</dbReference>
<dbReference type="InterPro" id="IPR013824">
    <property type="entry name" value="Topo_IA_cen_sub1"/>
</dbReference>
<dbReference type="Pfam" id="PF01131">
    <property type="entry name" value="Topoisom_bac"/>
    <property type="match status" value="1"/>
</dbReference>
<evidence type="ECO:0000256" key="6">
    <source>
        <dbReference type="ARBA" id="ARBA00022771"/>
    </source>
</evidence>
<dbReference type="FunFam" id="1.10.290.10:FF:000004">
    <property type="entry name" value="DNA topoisomerase 3"/>
    <property type="match status" value="1"/>
</dbReference>
<evidence type="ECO:0000259" key="18">
    <source>
        <dbReference type="PROSITE" id="PS52039"/>
    </source>
</evidence>
<evidence type="ECO:0000256" key="5">
    <source>
        <dbReference type="ARBA" id="ARBA00022737"/>
    </source>
</evidence>
<dbReference type="InterPro" id="IPR023405">
    <property type="entry name" value="Topo_IA_core_domain"/>
</dbReference>
<dbReference type="InterPro" id="IPR006171">
    <property type="entry name" value="TOPRIM_dom"/>
</dbReference>
<dbReference type="CDD" id="cd03362">
    <property type="entry name" value="TOPRIM_TopoIA_TopoIII"/>
    <property type="match status" value="1"/>
</dbReference>
<keyword evidence="5" id="KW-0677">Repeat</keyword>
<dbReference type="PRINTS" id="PR00417">
    <property type="entry name" value="PRTPISMRASEI"/>
</dbReference>
<evidence type="ECO:0000256" key="8">
    <source>
        <dbReference type="ARBA" id="ARBA00022842"/>
    </source>
</evidence>
<evidence type="ECO:0000256" key="3">
    <source>
        <dbReference type="ARBA" id="ARBA00012891"/>
    </source>
</evidence>
<evidence type="ECO:0000256" key="14">
    <source>
        <dbReference type="ARBA" id="ARBA00032235"/>
    </source>
</evidence>
<dbReference type="InterPro" id="IPR013825">
    <property type="entry name" value="Topo_IA_cen_sub2"/>
</dbReference>
<comment type="caution">
    <text evidence="19">The sequence shown here is derived from an EMBL/GenBank/DDBJ whole genome shotgun (WGS) entry which is preliminary data.</text>
</comment>
<dbReference type="Pfam" id="PF01751">
    <property type="entry name" value="Toprim"/>
    <property type="match status" value="1"/>
</dbReference>
<dbReference type="InterPro" id="IPR003602">
    <property type="entry name" value="Topo_IA_DNA-bd_dom"/>
</dbReference>
<dbReference type="NCBIfam" id="TIGR01056">
    <property type="entry name" value="topB"/>
    <property type="match status" value="1"/>
</dbReference>
<evidence type="ECO:0000256" key="1">
    <source>
        <dbReference type="ARBA" id="ARBA00000213"/>
    </source>
</evidence>
<dbReference type="InterPro" id="IPR005738">
    <property type="entry name" value="TopoIII"/>
</dbReference>
<evidence type="ECO:0000256" key="2">
    <source>
        <dbReference type="ARBA" id="ARBA00009446"/>
    </source>
</evidence>
<dbReference type="PROSITE" id="PS52039">
    <property type="entry name" value="TOPO_IA_2"/>
    <property type="match status" value="1"/>
</dbReference>
<evidence type="ECO:0000259" key="17">
    <source>
        <dbReference type="PROSITE" id="PS50880"/>
    </source>
</evidence>
<feature type="domain" description="Topo IA-type catalytic" evidence="18">
    <location>
        <begin position="151"/>
        <end position="601"/>
    </location>
</feature>
<dbReference type="Gene3D" id="1.10.460.10">
    <property type="entry name" value="Topoisomerase I, domain 2"/>
    <property type="match status" value="1"/>
</dbReference>
<dbReference type="AlphaFoldDB" id="A0A828PSD5"/>
<dbReference type="PROSITE" id="PS00396">
    <property type="entry name" value="TOPO_IA_1"/>
    <property type="match status" value="1"/>
</dbReference>
<dbReference type="InterPro" id="IPR034144">
    <property type="entry name" value="TOPRIM_TopoIII"/>
</dbReference>
<dbReference type="NCBIfam" id="NF005829">
    <property type="entry name" value="PRK07726.1"/>
    <property type="match status" value="1"/>
</dbReference>
<dbReference type="SUPFAM" id="SSF57783">
    <property type="entry name" value="Zinc beta-ribbon"/>
    <property type="match status" value="1"/>
</dbReference>
<dbReference type="EMBL" id="ADOG01000012">
    <property type="protein sequence ID" value="EFM92014.1"/>
    <property type="molecule type" value="Genomic_DNA"/>
</dbReference>
<comment type="similarity">
    <text evidence="2">Belongs to the type IA topoisomerase family.</text>
</comment>
<evidence type="ECO:0000256" key="9">
    <source>
        <dbReference type="ARBA" id="ARBA00023029"/>
    </source>
</evidence>
<evidence type="ECO:0000313" key="20">
    <source>
        <dbReference type="Proteomes" id="UP000005341"/>
    </source>
</evidence>
<proteinExistence type="inferred from homology"/>
<evidence type="ECO:0000256" key="15">
    <source>
        <dbReference type="ARBA" id="ARBA00032877"/>
    </source>
</evidence>
<dbReference type="InterPro" id="IPR013498">
    <property type="entry name" value="Topo_IA_Znf"/>
</dbReference>
<keyword evidence="9" id="KW-0799">Topoisomerase</keyword>
<dbReference type="InterPro" id="IPR003601">
    <property type="entry name" value="Topo_IA_2"/>
</dbReference>
<reference evidence="19 20" key="1">
    <citation type="journal article" date="2010" name="J. Bacteriol.">
        <title>Comparative genomic characterization of Actinobacillus pleuropneumoniae.</title>
        <authorList>
            <person name="Xu Z."/>
            <person name="Chen X."/>
            <person name="Li L."/>
            <person name="Li T."/>
            <person name="Wang S."/>
            <person name="Chen H."/>
            <person name="Zhou R."/>
        </authorList>
    </citation>
    <scope>NUCLEOTIDE SEQUENCE [LARGE SCALE GENOMIC DNA]</scope>
    <source>
        <strain evidence="19 20">Femo</strain>
    </source>
</reference>
<accession>A0A828PSD5</accession>
<dbReference type="Pfam" id="PF01396">
    <property type="entry name" value="Zn_ribbon_Top1"/>
    <property type="match status" value="1"/>
</dbReference>
<keyword evidence="8" id="KW-0460">Magnesium</keyword>
<dbReference type="GO" id="GO:0003917">
    <property type="term" value="F:DNA topoisomerase type I (single strand cut, ATP-independent) activity"/>
    <property type="evidence" value="ECO:0007669"/>
    <property type="project" value="UniProtKB-EC"/>
</dbReference>
<keyword evidence="11 19" id="KW-0413">Isomerase</keyword>
<dbReference type="SUPFAM" id="SSF56712">
    <property type="entry name" value="Prokaryotic type I DNA topoisomerase"/>
    <property type="match status" value="1"/>
</dbReference>
<evidence type="ECO:0000256" key="7">
    <source>
        <dbReference type="ARBA" id="ARBA00022833"/>
    </source>
</evidence>
<keyword evidence="10" id="KW-0238">DNA-binding</keyword>
<keyword evidence="6" id="KW-0863">Zinc-finger</keyword>
<dbReference type="PANTHER" id="PTHR11390:SF21">
    <property type="entry name" value="DNA TOPOISOMERASE 3-ALPHA"/>
    <property type="match status" value="1"/>
</dbReference>
<dbReference type="GeneID" id="92742818"/>
<evidence type="ECO:0000313" key="19">
    <source>
        <dbReference type="EMBL" id="EFM92014.1"/>
    </source>
</evidence>
<evidence type="ECO:0000256" key="16">
    <source>
        <dbReference type="SAM" id="MobiDB-lite"/>
    </source>
</evidence>
<dbReference type="InterPro" id="IPR013826">
    <property type="entry name" value="Topo_IA_cen_sub3"/>
</dbReference>
<dbReference type="GO" id="GO:0043597">
    <property type="term" value="C:cytoplasmic replication fork"/>
    <property type="evidence" value="ECO:0007669"/>
    <property type="project" value="TreeGrafter"/>
</dbReference>
<dbReference type="RefSeq" id="WP_005607796.1">
    <property type="nucleotide sequence ID" value="NZ_ADOG01000012.1"/>
</dbReference>
<dbReference type="Gene3D" id="3.40.50.140">
    <property type="match status" value="1"/>
</dbReference>
<evidence type="ECO:0000256" key="12">
    <source>
        <dbReference type="ARBA" id="ARBA00030003"/>
    </source>
</evidence>
<dbReference type="PROSITE" id="PS50880">
    <property type="entry name" value="TOPRIM"/>
    <property type="match status" value="1"/>
</dbReference>
<dbReference type="SMART" id="SM00437">
    <property type="entry name" value="TOP1Ac"/>
    <property type="match status" value="1"/>
</dbReference>
<dbReference type="SMART" id="SM00493">
    <property type="entry name" value="TOPRIM"/>
    <property type="match status" value="1"/>
</dbReference>
<dbReference type="GO" id="GO:0006310">
    <property type="term" value="P:DNA recombination"/>
    <property type="evidence" value="ECO:0007669"/>
    <property type="project" value="TreeGrafter"/>
</dbReference>
<evidence type="ECO:0000256" key="11">
    <source>
        <dbReference type="ARBA" id="ARBA00023235"/>
    </source>
</evidence>
<dbReference type="PANTHER" id="PTHR11390">
    <property type="entry name" value="PROKARYOTIC DNA TOPOISOMERASE"/>
    <property type="match status" value="1"/>
</dbReference>
<comment type="catalytic activity">
    <reaction evidence="1">
        <text>ATP-independent breakage of single-stranded DNA, followed by passage and rejoining.</text>
        <dbReference type="EC" id="5.6.2.1"/>
    </reaction>
</comment>
<dbReference type="SMART" id="SM00436">
    <property type="entry name" value="TOP1Bc"/>
    <property type="match status" value="1"/>
</dbReference>
<dbReference type="InterPro" id="IPR023406">
    <property type="entry name" value="Topo_IA_AS"/>
</dbReference>
<keyword evidence="7" id="KW-0862">Zinc</keyword>
<protein>
    <recommendedName>
        <fullName evidence="3">DNA topoisomerase</fullName>
        <ecNumber evidence="3">5.6.2.1</ecNumber>
    </recommendedName>
    <alternativeName>
        <fullName evidence="15">Omega-protein</fullName>
    </alternativeName>
    <alternativeName>
        <fullName evidence="14">Relaxing enzyme</fullName>
    </alternativeName>
    <alternativeName>
        <fullName evidence="12">Swivelase</fullName>
    </alternativeName>
    <alternativeName>
        <fullName evidence="13">Untwisting enzyme</fullName>
    </alternativeName>
</protein>
<feature type="domain" description="Toprim" evidence="17">
    <location>
        <begin position="1"/>
        <end position="134"/>
    </location>
</feature>
<dbReference type="CDD" id="cd00186">
    <property type="entry name" value="TOP1Ac"/>
    <property type="match status" value="1"/>
</dbReference>